<dbReference type="GO" id="GO:0043565">
    <property type="term" value="F:sequence-specific DNA binding"/>
    <property type="evidence" value="ECO:0007669"/>
    <property type="project" value="InterPro"/>
</dbReference>
<gene>
    <name evidence="5" type="ORF">Plo01_18850</name>
</gene>
<dbReference type="PROSITE" id="PS01124">
    <property type="entry name" value="HTH_ARAC_FAMILY_2"/>
    <property type="match status" value="1"/>
</dbReference>
<dbReference type="EMBL" id="BOOH01000016">
    <property type="protein sequence ID" value="GIH75456.1"/>
    <property type="molecule type" value="Genomic_DNA"/>
</dbReference>
<protein>
    <submittedName>
        <fullName evidence="5">AraC family transcriptional regulator</fullName>
    </submittedName>
</protein>
<keyword evidence="6" id="KW-1185">Reference proteome</keyword>
<dbReference type="PANTHER" id="PTHR43280:SF28">
    <property type="entry name" value="HTH-TYPE TRANSCRIPTIONAL ACTIVATOR RHAS"/>
    <property type="match status" value="1"/>
</dbReference>
<feature type="domain" description="HTH araC/xylS-type" evidence="4">
    <location>
        <begin position="1"/>
        <end position="75"/>
    </location>
</feature>
<evidence type="ECO:0000256" key="2">
    <source>
        <dbReference type="ARBA" id="ARBA00023125"/>
    </source>
</evidence>
<evidence type="ECO:0000256" key="3">
    <source>
        <dbReference type="ARBA" id="ARBA00023163"/>
    </source>
</evidence>
<dbReference type="InterPro" id="IPR009057">
    <property type="entry name" value="Homeodomain-like_sf"/>
</dbReference>
<dbReference type="InterPro" id="IPR018062">
    <property type="entry name" value="HTH_AraC-typ_CS"/>
</dbReference>
<keyword evidence="2" id="KW-0238">DNA-binding</keyword>
<evidence type="ECO:0000259" key="4">
    <source>
        <dbReference type="PROSITE" id="PS01124"/>
    </source>
</evidence>
<accession>A0A8J3RJT5</accession>
<dbReference type="GO" id="GO:0003700">
    <property type="term" value="F:DNA-binding transcription factor activity"/>
    <property type="evidence" value="ECO:0007669"/>
    <property type="project" value="InterPro"/>
</dbReference>
<keyword evidence="3" id="KW-0804">Transcription</keyword>
<evidence type="ECO:0000313" key="5">
    <source>
        <dbReference type="EMBL" id="GIH75456.1"/>
    </source>
</evidence>
<dbReference type="PROSITE" id="PS00041">
    <property type="entry name" value="HTH_ARAC_FAMILY_1"/>
    <property type="match status" value="1"/>
</dbReference>
<comment type="caution">
    <text evidence="5">The sequence shown here is derived from an EMBL/GenBank/DDBJ whole genome shotgun (WGS) entry which is preliminary data.</text>
</comment>
<dbReference type="PANTHER" id="PTHR43280">
    <property type="entry name" value="ARAC-FAMILY TRANSCRIPTIONAL REGULATOR"/>
    <property type="match status" value="1"/>
</dbReference>
<dbReference type="AlphaFoldDB" id="A0A8J3RJT5"/>
<dbReference type="PRINTS" id="PR00032">
    <property type="entry name" value="HTHARAC"/>
</dbReference>
<proteinExistence type="predicted"/>
<dbReference type="Proteomes" id="UP000616724">
    <property type="component" value="Unassembled WGS sequence"/>
</dbReference>
<name>A0A8J3RJT5_9ACTN</name>
<sequence length="214" mass="23708">MFSKFHFSRIFQRVTGLSPGRFLSALRIQEAKRLLVTTRFAVTEISHQIGYSSVGTFSTRFTHSVGVSPIKYRQLQSAVPWSLIGHRHDLEGVSSARITGEISSPIERPVFAGLFPGRLLEGRPVRYTVIDGPGSFELADIPPGNWYLMTQSVEAGREDALDHPPGGDRSLYVGFGGPISVPPHSMTRRMDVQLRPMTPLHPPALLALRELFST</sequence>
<evidence type="ECO:0000256" key="1">
    <source>
        <dbReference type="ARBA" id="ARBA00023015"/>
    </source>
</evidence>
<reference evidence="5 6" key="1">
    <citation type="submission" date="2021-01" db="EMBL/GenBank/DDBJ databases">
        <title>Whole genome shotgun sequence of Planobispora longispora NBRC 13918.</title>
        <authorList>
            <person name="Komaki H."/>
            <person name="Tamura T."/>
        </authorList>
    </citation>
    <scope>NUCLEOTIDE SEQUENCE [LARGE SCALE GENOMIC DNA]</scope>
    <source>
        <strain evidence="5 6">NBRC 13918</strain>
    </source>
</reference>
<organism evidence="5 6">
    <name type="scientific">Planobispora longispora</name>
    <dbReference type="NCBI Taxonomy" id="28887"/>
    <lineage>
        <taxon>Bacteria</taxon>
        <taxon>Bacillati</taxon>
        <taxon>Actinomycetota</taxon>
        <taxon>Actinomycetes</taxon>
        <taxon>Streptosporangiales</taxon>
        <taxon>Streptosporangiaceae</taxon>
        <taxon>Planobispora</taxon>
    </lineage>
</organism>
<dbReference type="SUPFAM" id="SSF46689">
    <property type="entry name" value="Homeodomain-like"/>
    <property type="match status" value="1"/>
</dbReference>
<dbReference type="SMART" id="SM00342">
    <property type="entry name" value="HTH_ARAC"/>
    <property type="match status" value="1"/>
</dbReference>
<dbReference type="InterPro" id="IPR018060">
    <property type="entry name" value="HTH_AraC"/>
</dbReference>
<evidence type="ECO:0000313" key="6">
    <source>
        <dbReference type="Proteomes" id="UP000616724"/>
    </source>
</evidence>
<keyword evidence="1" id="KW-0805">Transcription regulation</keyword>
<dbReference type="Pfam" id="PF12833">
    <property type="entry name" value="HTH_18"/>
    <property type="match status" value="1"/>
</dbReference>
<dbReference type="Gene3D" id="1.10.10.60">
    <property type="entry name" value="Homeodomain-like"/>
    <property type="match status" value="2"/>
</dbReference>
<dbReference type="InterPro" id="IPR020449">
    <property type="entry name" value="Tscrpt_reg_AraC-type_HTH"/>
</dbReference>